<name>A0A5P9QBR2_9MICO</name>
<reference evidence="3 4" key="1">
    <citation type="submission" date="2019-10" db="EMBL/GenBank/DDBJ databases">
        <title>Genome sequence of Luteimicrobium xylanilyticum HY-24.</title>
        <authorList>
            <person name="Kim D.Y."/>
            <person name="Park H.-Y."/>
        </authorList>
    </citation>
    <scope>NUCLEOTIDE SEQUENCE [LARGE SCALE GENOMIC DNA]</scope>
    <source>
        <strain evidence="3 4">HY-24</strain>
    </source>
</reference>
<dbReference type="PANTHER" id="PTHR43792">
    <property type="entry name" value="GNAT FAMILY, PUTATIVE (AFU_ORTHOLOGUE AFUA_3G00765)-RELATED-RELATED"/>
    <property type="match status" value="1"/>
</dbReference>
<dbReference type="InterPro" id="IPR016181">
    <property type="entry name" value="Acyl_CoA_acyltransferase"/>
</dbReference>
<dbReference type="SUPFAM" id="SSF55729">
    <property type="entry name" value="Acyl-CoA N-acyltransferases (Nat)"/>
    <property type="match status" value="1"/>
</dbReference>
<dbReference type="Gene3D" id="3.40.630.30">
    <property type="match status" value="1"/>
</dbReference>
<dbReference type="RefSeq" id="WP_227994303.1">
    <property type="nucleotide sequence ID" value="NZ_BAABIH010000017.1"/>
</dbReference>
<gene>
    <name evidence="3" type="ORF">KDY119_02195</name>
</gene>
<dbReference type="PROSITE" id="PS51186">
    <property type="entry name" value="GNAT"/>
    <property type="match status" value="1"/>
</dbReference>
<dbReference type="InterPro" id="IPR051531">
    <property type="entry name" value="N-acetyltransferase"/>
</dbReference>
<accession>A0A5P9QBR2</accession>
<feature type="region of interest" description="Disordered" evidence="1">
    <location>
        <begin position="191"/>
        <end position="211"/>
    </location>
</feature>
<protein>
    <recommendedName>
        <fullName evidence="2">N-acetyltransferase domain-containing protein</fullName>
    </recommendedName>
</protein>
<dbReference type="EMBL" id="CP045529">
    <property type="protein sequence ID" value="QFU98676.1"/>
    <property type="molecule type" value="Genomic_DNA"/>
</dbReference>
<dbReference type="PANTHER" id="PTHR43792:SF1">
    <property type="entry name" value="N-ACETYLTRANSFERASE DOMAIN-CONTAINING PROTEIN"/>
    <property type="match status" value="1"/>
</dbReference>
<dbReference type="KEGG" id="lxl:KDY119_02195"/>
<dbReference type="Proteomes" id="UP000326702">
    <property type="component" value="Chromosome"/>
</dbReference>
<organism evidence="3 4">
    <name type="scientific">Luteimicrobium xylanilyticum</name>
    <dbReference type="NCBI Taxonomy" id="1133546"/>
    <lineage>
        <taxon>Bacteria</taxon>
        <taxon>Bacillati</taxon>
        <taxon>Actinomycetota</taxon>
        <taxon>Actinomycetes</taxon>
        <taxon>Micrococcales</taxon>
        <taxon>Luteimicrobium</taxon>
    </lineage>
</organism>
<dbReference type="GO" id="GO:0016747">
    <property type="term" value="F:acyltransferase activity, transferring groups other than amino-acyl groups"/>
    <property type="evidence" value="ECO:0007669"/>
    <property type="project" value="InterPro"/>
</dbReference>
<evidence type="ECO:0000256" key="1">
    <source>
        <dbReference type="SAM" id="MobiDB-lite"/>
    </source>
</evidence>
<dbReference type="AlphaFoldDB" id="A0A5P9QBR2"/>
<feature type="domain" description="N-acetyltransferase" evidence="2">
    <location>
        <begin position="21"/>
        <end position="181"/>
    </location>
</feature>
<dbReference type="InterPro" id="IPR000182">
    <property type="entry name" value="GNAT_dom"/>
</dbReference>
<evidence type="ECO:0000259" key="2">
    <source>
        <dbReference type="PROSITE" id="PS51186"/>
    </source>
</evidence>
<proteinExistence type="predicted"/>
<evidence type="ECO:0000313" key="4">
    <source>
        <dbReference type="Proteomes" id="UP000326702"/>
    </source>
</evidence>
<keyword evidence="4" id="KW-1185">Reference proteome</keyword>
<evidence type="ECO:0000313" key="3">
    <source>
        <dbReference type="EMBL" id="QFU98676.1"/>
    </source>
</evidence>
<dbReference type="Pfam" id="PF13302">
    <property type="entry name" value="Acetyltransf_3"/>
    <property type="match status" value="1"/>
</dbReference>
<sequence>MNEQQGTDAVGPPWVVRTERLLLSAVGQGDVDDLFALNTDPAVWWHFPSGRHVERSQTEEFAGVCASGWRRDGLGYWTLRDPGSRILLGVGGCLGVREVAWNLYYRLRPASQGQGYATELVRAARDWAARVDAARPVVASLLEHNVRSRAVVERAGLTQVWRGPDRRNPDPSAVRLIFADRGVSDEVLARLVGGQDEPDEREAAAGPTVEP</sequence>